<proteinExistence type="predicted"/>
<dbReference type="PANTHER" id="PTHR14296">
    <property type="entry name" value="REMODELING AND SPACING FACTOR 1"/>
    <property type="match status" value="1"/>
</dbReference>
<comment type="caution">
    <text evidence="2">The sequence shown here is derived from an EMBL/GenBank/DDBJ whole genome shotgun (WGS) entry which is preliminary data.</text>
</comment>
<dbReference type="AlphaFoldDB" id="A0A9P7G158"/>
<feature type="compositionally biased region" description="Basic and acidic residues" evidence="1">
    <location>
        <begin position="667"/>
        <end position="679"/>
    </location>
</feature>
<sequence>MPRRVSARNAPPREESPPSHPAALQVSFSEALTQLRTHWKWAAFSQFFFTFNHLFAMNDVSLNAIEEDFVYGTNVVLPRIMQRLLYTVSYDRKVNLDNWQTGLRKQYRKRDPAANPIGPEPRVEEPNQPSSPPAEEQPEVADEEDDAKPVGDEGENQPAPSVEPDEDADNKMPESTRASTLERGLSLGASVKGFSAQPSEPDSKINDAEEQEESKNWLDLPMLVKLESMHLLTEWQFQNPTRLRTLMRNDDENASWRIEPIGYDSKSNAYWLIGADRLWLQRPLPRPPRPKASAASLKRKHASDSVKAAPKGRAAPAAAPATKKPRLQEESAGRGRAAKMQAKAKLDAQAKELAELNRQAAREGAGLRVSTRGKAASPAKKAAPTLPPPRGTRLSARLRGREDEDEWQSVPEEWLNGEGKKVNGERNGAPAVHGEKTGLESDGSEISDLTELSDSGEGEGDNDQDEGEQAPEAAEEQPKEEEAQPQLTEAPAVLVDDRELDPPPVLPADFIEWETICVTLYEWEHIAERFEKATHYTEKALYKVLTRDIVPVITEELREFERKQKLDTAMNQRKRSSRLLIRQSEKEEAEAAERKRREEEERNGRARRQEARAKKEEAERERREMARELRRREREEREERDNALTDVAEAATSSEMQVDVIGNGHISDQKHSRQPRKDAASYGGKAHAIKAGGSGSRTPVGEDWELDCEICNRRGINLVGDFLHLFALRGLKEIL</sequence>
<dbReference type="GO" id="GO:0031213">
    <property type="term" value="C:RSF complex"/>
    <property type="evidence" value="ECO:0007669"/>
    <property type="project" value="InterPro"/>
</dbReference>
<accession>A0A9P7G158</accession>
<dbReference type="InterPro" id="IPR028938">
    <property type="entry name" value="Rsf1-like"/>
</dbReference>
<keyword evidence="3" id="KW-1185">Reference proteome</keyword>
<evidence type="ECO:0000256" key="1">
    <source>
        <dbReference type="SAM" id="MobiDB-lite"/>
    </source>
</evidence>
<feature type="compositionally biased region" description="Acidic residues" evidence="1">
    <location>
        <begin position="454"/>
        <end position="475"/>
    </location>
</feature>
<feature type="compositionally biased region" description="Low complexity" evidence="1">
    <location>
        <begin position="374"/>
        <end position="384"/>
    </location>
</feature>
<evidence type="ECO:0008006" key="4">
    <source>
        <dbReference type="Google" id="ProtNLM"/>
    </source>
</evidence>
<dbReference type="PANTHER" id="PTHR14296:SF3">
    <property type="entry name" value="DIKAR, ISOFORM F"/>
    <property type="match status" value="1"/>
</dbReference>
<dbReference type="GO" id="GO:0006355">
    <property type="term" value="P:regulation of DNA-templated transcription"/>
    <property type="evidence" value="ECO:0007669"/>
    <property type="project" value="InterPro"/>
</dbReference>
<evidence type="ECO:0000313" key="2">
    <source>
        <dbReference type="EMBL" id="KAG5641076.1"/>
    </source>
</evidence>
<feature type="region of interest" description="Disordered" evidence="1">
    <location>
        <begin position="1"/>
        <end position="22"/>
    </location>
</feature>
<feature type="region of interest" description="Disordered" evidence="1">
    <location>
        <begin position="282"/>
        <end position="500"/>
    </location>
</feature>
<gene>
    <name evidence="2" type="ORF">DXG03_006066</name>
</gene>
<dbReference type="OrthoDB" id="303107at2759"/>
<feature type="compositionally biased region" description="Basic and acidic residues" evidence="1">
    <location>
        <begin position="583"/>
        <end position="643"/>
    </location>
</feature>
<feature type="region of interest" description="Disordered" evidence="1">
    <location>
        <begin position="105"/>
        <end position="214"/>
    </location>
</feature>
<evidence type="ECO:0000313" key="3">
    <source>
        <dbReference type="Proteomes" id="UP000775547"/>
    </source>
</evidence>
<feature type="compositionally biased region" description="Basic and acidic residues" evidence="1">
    <location>
        <begin position="344"/>
        <end position="355"/>
    </location>
</feature>
<reference evidence="2" key="2">
    <citation type="submission" date="2021-10" db="EMBL/GenBank/DDBJ databases">
        <title>Phylogenomics reveals ancestral predisposition of the termite-cultivated fungus Termitomyces towards a domesticated lifestyle.</title>
        <authorList>
            <person name="Auxier B."/>
            <person name="Grum-Grzhimaylo A."/>
            <person name="Cardenas M.E."/>
            <person name="Lodge J.D."/>
            <person name="Laessoe T."/>
            <person name="Pedersen O."/>
            <person name="Smith M.E."/>
            <person name="Kuyper T.W."/>
            <person name="Franco-Molano E.A."/>
            <person name="Baroni T.J."/>
            <person name="Aanen D.K."/>
        </authorList>
    </citation>
    <scope>NUCLEOTIDE SEQUENCE</scope>
    <source>
        <strain evidence="2">AP01</strain>
        <tissue evidence="2">Mycelium</tissue>
    </source>
</reference>
<organism evidence="2 3">
    <name type="scientific">Asterophora parasitica</name>
    <dbReference type="NCBI Taxonomy" id="117018"/>
    <lineage>
        <taxon>Eukaryota</taxon>
        <taxon>Fungi</taxon>
        <taxon>Dikarya</taxon>
        <taxon>Basidiomycota</taxon>
        <taxon>Agaricomycotina</taxon>
        <taxon>Agaricomycetes</taxon>
        <taxon>Agaricomycetidae</taxon>
        <taxon>Agaricales</taxon>
        <taxon>Tricholomatineae</taxon>
        <taxon>Lyophyllaceae</taxon>
        <taxon>Asterophora</taxon>
    </lineage>
</organism>
<dbReference type="Proteomes" id="UP000775547">
    <property type="component" value="Unassembled WGS sequence"/>
</dbReference>
<protein>
    <recommendedName>
        <fullName evidence="4">DDT domain-containing protein</fullName>
    </recommendedName>
</protein>
<feature type="region of interest" description="Disordered" evidence="1">
    <location>
        <begin position="568"/>
        <end position="698"/>
    </location>
</feature>
<feature type="compositionally biased region" description="Acidic residues" evidence="1">
    <location>
        <begin position="136"/>
        <end position="146"/>
    </location>
</feature>
<reference evidence="2" key="1">
    <citation type="submission" date="2020-07" db="EMBL/GenBank/DDBJ databases">
        <authorList>
            <person name="Nieuwenhuis M."/>
            <person name="Van De Peppel L.J.J."/>
        </authorList>
    </citation>
    <scope>NUCLEOTIDE SEQUENCE</scope>
    <source>
        <strain evidence="2">AP01</strain>
        <tissue evidence="2">Mycelium</tissue>
    </source>
</reference>
<dbReference type="EMBL" id="JABCKV010000396">
    <property type="protein sequence ID" value="KAG5641076.1"/>
    <property type="molecule type" value="Genomic_DNA"/>
</dbReference>
<feature type="compositionally biased region" description="Low complexity" evidence="1">
    <location>
        <begin position="307"/>
        <end position="322"/>
    </location>
</feature>
<name>A0A9P7G158_9AGAR</name>